<dbReference type="PANTHER" id="PTHR14025:SF20">
    <property type="entry name" value="FANCONI ANEMIA GROUP M PROTEIN"/>
    <property type="match status" value="1"/>
</dbReference>
<dbReference type="Gene3D" id="3.40.50.300">
    <property type="entry name" value="P-loop containing nucleotide triphosphate hydrolases"/>
    <property type="match status" value="1"/>
</dbReference>
<dbReference type="Gene3D" id="1.20.1320.20">
    <property type="entry name" value="hef helicase domain"/>
    <property type="match status" value="1"/>
</dbReference>
<protein>
    <submittedName>
        <fullName evidence="7">Fanconi anemia group M protein</fullName>
    </submittedName>
</protein>
<keyword evidence="1" id="KW-0547">Nucleotide-binding</keyword>
<evidence type="ECO:0000256" key="5">
    <source>
        <dbReference type="SAM" id="MobiDB-lite"/>
    </source>
</evidence>
<dbReference type="PROSITE" id="PS51194">
    <property type="entry name" value="HELICASE_CTER"/>
    <property type="match status" value="1"/>
</dbReference>
<feature type="region of interest" description="Disordered" evidence="5">
    <location>
        <begin position="987"/>
        <end position="1010"/>
    </location>
</feature>
<keyword evidence="4" id="KW-0067">ATP-binding</keyword>
<dbReference type="STRING" id="151549.A0A4C1T6Y9"/>
<dbReference type="GO" id="GO:0000400">
    <property type="term" value="F:four-way junction DNA binding"/>
    <property type="evidence" value="ECO:0007669"/>
    <property type="project" value="TreeGrafter"/>
</dbReference>
<dbReference type="InterPro" id="IPR039686">
    <property type="entry name" value="FANCM/Mph1-like_ID"/>
</dbReference>
<dbReference type="GO" id="GO:0036297">
    <property type="term" value="P:interstrand cross-link repair"/>
    <property type="evidence" value="ECO:0007669"/>
    <property type="project" value="TreeGrafter"/>
</dbReference>
<evidence type="ECO:0000256" key="3">
    <source>
        <dbReference type="ARBA" id="ARBA00022806"/>
    </source>
</evidence>
<dbReference type="GO" id="GO:0043138">
    <property type="term" value="F:3'-5' DNA helicase activity"/>
    <property type="evidence" value="ECO:0007669"/>
    <property type="project" value="InterPro"/>
</dbReference>
<dbReference type="GO" id="GO:0009378">
    <property type="term" value="F:four-way junction helicase activity"/>
    <property type="evidence" value="ECO:0007669"/>
    <property type="project" value="TreeGrafter"/>
</dbReference>
<evidence type="ECO:0000259" key="6">
    <source>
        <dbReference type="PROSITE" id="PS51194"/>
    </source>
</evidence>
<dbReference type="GO" id="GO:0045003">
    <property type="term" value="P:double-strand break repair via synthesis-dependent strand annealing"/>
    <property type="evidence" value="ECO:0007669"/>
    <property type="project" value="TreeGrafter"/>
</dbReference>
<evidence type="ECO:0000256" key="4">
    <source>
        <dbReference type="ARBA" id="ARBA00022840"/>
    </source>
</evidence>
<keyword evidence="8" id="KW-1185">Reference proteome</keyword>
<keyword evidence="3" id="KW-0347">Helicase</keyword>
<proteinExistence type="predicted"/>
<evidence type="ECO:0000313" key="7">
    <source>
        <dbReference type="EMBL" id="GBP09965.1"/>
    </source>
</evidence>
<feature type="region of interest" description="Disordered" evidence="5">
    <location>
        <begin position="531"/>
        <end position="554"/>
    </location>
</feature>
<dbReference type="Pfam" id="PF00271">
    <property type="entry name" value="Helicase_C"/>
    <property type="match status" value="1"/>
</dbReference>
<dbReference type="SUPFAM" id="SSF52540">
    <property type="entry name" value="P-loop containing nucleoside triphosphate hydrolases"/>
    <property type="match status" value="1"/>
</dbReference>
<dbReference type="PANTHER" id="PTHR14025">
    <property type="entry name" value="FANCONI ANEMIA GROUP M FANCM FAMILY MEMBER"/>
    <property type="match status" value="1"/>
</dbReference>
<sequence length="1326" mass="151395">MGHKTYRVLALSATPGSKVEDVIKVVKNLHIAHLELRSENCLDVAPYSHSRKISTTVIPLGAELTQLRNQYVEILDSYAQRLKQLHILPQNIGNLSKGRVVMLYKEYQNRERGARHPQHNYIMKDFTLLISLFHGLELLIKHGSRVFLNFFDEHPEKSWIESDSRLTAFLERLRDDLGINPLAVNRSLLPDGSVPEMPHTLCFGHPKFDILRKVMTEHFNMYKEKNQETKAIVFCEYRESVNLVHCLLLQCRPLIKAQMFVGQGAGKVSQKHQLRVMRGFREGEWNTLVATCVAEEGLDVGSVDLIICFDISTRSPVRLVQRCGRTGRERGGQVYILVTEGREHQILMDCMRQRDGLNQKIHKSKDVEHNLYKFNPRMIPHGFTPECQKMHITVERKNVHESKLQNKKEDTIKNRKGQMDLRNILNRHSSRSNSSKKENNTCSQITQDEFQQLFPEGFKRKNLFLEVEEVWACSKDQLQLHVTKERQELDLATWLEWQRILQPTINIGHSADSEILTELLQYIDTKRFELPASTQNPNPSPLSLESPKAGPSSDKNFDIGDIEDIFADSLPGEDFLNENIELKSNDLSTSDQKNTLDFFGLESVEDIFADTDDGIIIETSANLFSEKSNNTTKHRNNNSDTDLIHPVSPSILSGAYRQRSAISPIHSDIQTPKSINKIQSPNSKLISIKPRRILERTSRKSTNNLTLNNIRDNSNSFEKMYTSEIATQPDFNNTKSLLSITQLVHMINKSDDDVPVPILSPHNLEKNIDQNDDLSVYTTQTNECIINKRIESPTLLTQARRNVINDRGDSSLLSTQADKKIIKERSDSPILLTQAIKSINDRICTPILLTQADKNVINVTSDPSSLLLQADKNVFDEKRFSPISSNFANTILKSNVDGENDPPVISVPHKKFINDREGSPILLTQADKKLLNACSQAKLENEKVNHSRSLIIQDSDSDFEDTTVYDMDSEFESNNFSRKKLYCPLTPLSENPSTSKRKERSSDGEISNFSSPYFTKKRKVSKNENDISSLQEKVKAALKKNNDHLNYTFSQQCSHPQKENISPQSELCSDTIRIGLDEKKSPKEKHLDNLIQKLRIFSREKSNLLNKSHASTTDERTDKNYSTASINTSFEDSDDDFVSNEKNYTKQDVPKKRSQKTKTKANQFLDLEAELSEASHDSGDELTDDSAGSIVDFICDENETLSQQVDMQAHYLNSVKSPVKGIFKIPQLPQKFDVCSQNVNDDEHYEMDSFCVDSHIGLTQINDMSELEIAEKRLEAKRRKRNRRKRLHDCELNPISLTIERESSIVAKRKTKYIKRQINSDSDDSN</sequence>
<dbReference type="InterPro" id="IPR027417">
    <property type="entry name" value="P-loop_NTPase"/>
</dbReference>
<dbReference type="InterPro" id="IPR001650">
    <property type="entry name" value="Helicase_C-like"/>
</dbReference>
<feature type="region of interest" description="Disordered" evidence="5">
    <location>
        <begin position="1105"/>
        <end position="1159"/>
    </location>
</feature>
<reference evidence="7 8" key="1">
    <citation type="journal article" date="2019" name="Commun. Biol.">
        <title>The bagworm genome reveals a unique fibroin gene that provides high tensile strength.</title>
        <authorList>
            <person name="Kono N."/>
            <person name="Nakamura H."/>
            <person name="Ohtoshi R."/>
            <person name="Tomita M."/>
            <person name="Numata K."/>
            <person name="Arakawa K."/>
        </authorList>
    </citation>
    <scope>NUCLEOTIDE SEQUENCE [LARGE SCALE GENOMIC DNA]</scope>
</reference>
<accession>A0A4C1T6Y9</accession>
<evidence type="ECO:0000313" key="8">
    <source>
        <dbReference type="Proteomes" id="UP000299102"/>
    </source>
</evidence>
<evidence type="ECO:0000256" key="1">
    <source>
        <dbReference type="ARBA" id="ARBA00022741"/>
    </source>
</evidence>
<dbReference type="EMBL" id="BGZK01000038">
    <property type="protein sequence ID" value="GBP09965.1"/>
    <property type="molecule type" value="Genomic_DNA"/>
</dbReference>
<dbReference type="Proteomes" id="UP000299102">
    <property type="component" value="Unassembled WGS sequence"/>
</dbReference>
<dbReference type="SMART" id="SM00490">
    <property type="entry name" value="HELICc"/>
    <property type="match status" value="1"/>
</dbReference>
<dbReference type="GO" id="GO:0016787">
    <property type="term" value="F:hydrolase activity"/>
    <property type="evidence" value="ECO:0007669"/>
    <property type="project" value="UniProtKB-KW"/>
</dbReference>
<name>A0A4C1T6Y9_EUMVA</name>
<organism evidence="7 8">
    <name type="scientific">Eumeta variegata</name>
    <name type="common">Bagworm moth</name>
    <name type="synonym">Eumeta japonica</name>
    <dbReference type="NCBI Taxonomy" id="151549"/>
    <lineage>
        <taxon>Eukaryota</taxon>
        <taxon>Metazoa</taxon>
        <taxon>Ecdysozoa</taxon>
        <taxon>Arthropoda</taxon>
        <taxon>Hexapoda</taxon>
        <taxon>Insecta</taxon>
        <taxon>Pterygota</taxon>
        <taxon>Neoptera</taxon>
        <taxon>Endopterygota</taxon>
        <taxon>Lepidoptera</taxon>
        <taxon>Glossata</taxon>
        <taxon>Ditrysia</taxon>
        <taxon>Tineoidea</taxon>
        <taxon>Psychidae</taxon>
        <taxon>Oiketicinae</taxon>
        <taxon>Eumeta</taxon>
    </lineage>
</organism>
<evidence type="ECO:0000256" key="2">
    <source>
        <dbReference type="ARBA" id="ARBA00022801"/>
    </source>
</evidence>
<dbReference type="CDD" id="cd12091">
    <property type="entry name" value="FANCM_ID"/>
    <property type="match status" value="1"/>
</dbReference>
<comment type="caution">
    <text evidence="7">The sequence shown here is derived from an EMBL/GenBank/DDBJ whole genome shotgun (WGS) entry which is preliminary data.</text>
</comment>
<dbReference type="OrthoDB" id="6513042at2759"/>
<keyword evidence="2" id="KW-0378">Hydrolase</keyword>
<feature type="domain" description="Helicase C-terminal" evidence="6">
    <location>
        <begin position="214"/>
        <end position="372"/>
    </location>
</feature>
<gene>
    <name evidence="7" type="primary">FANCM</name>
    <name evidence="7" type="ORF">EVAR_92497_1</name>
</gene>
<dbReference type="GO" id="GO:0005524">
    <property type="term" value="F:ATP binding"/>
    <property type="evidence" value="ECO:0007669"/>
    <property type="project" value="UniProtKB-KW"/>
</dbReference>
<feature type="compositionally biased region" description="Polar residues" evidence="5">
    <location>
        <begin position="1120"/>
        <end position="1130"/>
    </location>
</feature>